<dbReference type="Proteomes" id="UP000276254">
    <property type="component" value="Chromosome"/>
</dbReference>
<dbReference type="CDD" id="cd00397">
    <property type="entry name" value="DNA_BRE_C"/>
    <property type="match status" value="1"/>
</dbReference>
<proteinExistence type="predicted"/>
<gene>
    <name evidence="7" type="ORF">D3Y57_06895</name>
</gene>
<dbReference type="OrthoDB" id="9785687at2"/>
<dbReference type="SUPFAM" id="SSF56349">
    <property type="entry name" value="DNA breaking-rejoining enzymes"/>
    <property type="match status" value="1"/>
</dbReference>
<evidence type="ECO:0000313" key="8">
    <source>
        <dbReference type="Proteomes" id="UP000276254"/>
    </source>
</evidence>
<evidence type="ECO:0000259" key="6">
    <source>
        <dbReference type="PROSITE" id="PS51900"/>
    </source>
</evidence>
<dbReference type="GO" id="GO:0003677">
    <property type="term" value="F:DNA binding"/>
    <property type="evidence" value="ECO:0007669"/>
    <property type="project" value="UniProtKB-UniRule"/>
</dbReference>
<evidence type="ECO:0000259" key="5">
    <source>
        <dbReference type="PROSITE" id="PS51898"/>
    </source>
</evidence>
<dbReference type="AlphaFoldDB" id="A0A494TEK9"/>
<reference evidence="7 8" key="1">
    <citation type="submission" date="2018-09" db="EMBL/GenBank/DDBJ databases">
        <title>Sphingomonas peninsula sp. nov., isolated from fildes peninsula, Antarctic soil.</title>
        <authorList>
            <person name="Yingchao G."/>
        </authorList>
    </citation>
    <scope>NUCLEOTIDE SEQUENCE [LARGE SCALE GENOMIC DNA]</scope>
    <source>
        <strain evidence="7 8">YZ-8</strain>
    </source>
</reference>
<dbReference type="PROSITE" id="PS51900">
    <property type="entry name" value="CB"/>
    <property type="match status" value="1"/>
</dbReference>
<dbReference type="RefSeq" id="WP_121152369.1">
    <property type="nucleotide sequence ID" value="NZ_CP032829.1"/>
</dbReference>
<dbReference type="GO" id="GO:0006310">
    <property type="term" value="P:DNA recombination"/>
    <property type="evidence" value="ECO:0007669"/>
    <property type="project" value="UniProtKB-KW"/>
</dbReference>
<dbReference type="InterPro" id="IPR002104">
    <property type="entry name" value="Integrase_catalytic"/>
</dbReference>
<dbReference type="Gene3D" id="1.10.443.10">
    <property type="entry name" value="Intergrase catalytic core"/>
    <property type="match status" value="1"/>
</dbReference>
<organism evidence="7 8">
    <name type="scientific">Sphingomonas paeninsulae</name>
    <dbReference type="NCBI Taxonomy" id="2319844"/>
    <lineage>
        <taxon>Bacteria</taxon>
        <taxon>Pseudomonadati</taxon>
        <taxon>Pseudomonadota</taxon>
        <taxon>Alphaproteobacteria</taxon>
        <taxon>Sphingomonadales</taxon>
        <taxon>Sphingomonadaceae</taxon>
        <taxon>Sphingomonas</taxon>
    </lineage>
</organism>
<dbReference type="PROSITE" id="PS51898">
    <property type="entry name" value="TYR_RECOMBINASE"/>
    <property type="match status" value="1"/>
</dbReference>
<dbReference type="InterPro" id="IPR044068">
    <property type="entry name" value="CB"/>
</dbReference>
<evidence type="ECO:0000256" key="2">
    <source>
        <dbReference type="ARBA" id="ARBA00023125"/>
    </source>
</evidence>
<dbReference type="GO" id="GO:0015074">
    <property type="term" value="P:DNA integration"/>
    <property type="evidence" value="ECO:0007669"/>
    <property type="project" value="UniProtKB-KW"/>
</dbReference>
<protein>
    <submittedName>
        <fullName evidence="7">Site-specific integrase</fullName>
    </submittedName>
</protein>
<name>A0A494TEK9_SPHPE</name>
<accession>A0A494TEK9</accession>
<feature type="domain" description="Tyr recombinase" evidence="5">
    <location>
        <begin position="104"/>
        <end position="281"/>
    </location>
</feature>
<evidence type="ECO:0000256" key="3">
    <source>
        <dbReference type="ARBA" id="ARBA00023172"/>
    </source>
</evidence>
<dbReference type="InterPro" id="IPR011010">
    <property type="entry name" value="DNA_brk_join_enz"/>
</dbReference>
<evidence type="ECO:0000256" key="4">
    <source>
        <dbReference type="PROSITE-ProRule" id="PRU01248"/>
    </source>
</evidence>
<evidence type="ECO:0000256" key="1">
    <source>
        <dbReference type="ARBA" id="ARBA00022908"/>
    </source>
</evidence>
<sequence>MNIANIITSWLAFRDRMCTLDRVAGSTVANQRQVAGVLVANLGNIEIADLRKSHLDLYAGERLLSCKPVTVSAELAVLRQVLNWAVDEQLLGARPRFPTISVPNIEKPLPGDEDYLWFLRTMSVHHANALEFMLLTGLAPHELERIHVGDFDPLQREIIIGGRADFAVKQESRRRRIPLNGRARSIWVTWTVGLIPTAAPFPRSDALQKAMRRHVLDSQDAPLAADGLTPKMMRKWFASKIASEQGEAVLQRLLGHAPGSPVTRRHYIRTNASQMETAVRDVCL</sequence>
<dbReference type="Pfam" id="PF00589">
    <property type="entry name" value="Phage_integrase"/>
    <property type="match status" value="1"/>
</dbReference>
<keyword evidence="2 4" id="KW-0238">DNA-binding</keyword>
<feature type="domain" description="Core-binding (CB)" evidence="6">
    <location>
        <begin position="1"/>
        <end position="86"/>
    </location>
</feature>
<dbReference type="InterPro" id="IPR010998">
    <property type="entry name" value="Integrase_recombinase_N"/>
</dbReference>
<evidence type="ECO:0000313" key="7">
    <source>
        <dbReference type="EMBL" id="AYJ85744.1"/>
    </source>
</evidence>
<keyword evidence="3" id="KW-0233">DNA recombination</keyword>
<keyword evidence="8" id="KW-1185">Reference proteome</keyword>
<keyword evidence="1" id="KW-0229">DNA integration</keyword>
<dbReference type="EMBL" id="CP032829">
    <property type="protein sequence ID" value="AYJ85744.1"/>
    <property type="molecule type" value="Genomic_DNA"/>
</dbReference>
<dbReference type="Gene3D" id="1.10.150.130">
    <property type="match status" value="1"/>
</dbReference>
<dbReference type="KEGG" id="spha:D3Y57_06895"/>
<dbReference type="InterPro" id="IPR013762">
    <property type="entry name" value="Integrase-like_cat_sf"/>
</dbReference>